<proteinExistence type="predicted"/>
<protein>
    <submittedName>
        <fullName evidence="1">Histidine phosphatase family protein</fullName>
    </submittedName>
</protein>
<name>A0A432CPY2_9FLAO</name>
<dbReference type="AlphaFoldDB" id="A0A432CPY2"/>
<gene>
    <name evidence="1" type="ORF">EKL98_02810</name>
</gene>
<dbReference type="Pfam" id="PF00300">
    <property type="entry name" value="His_Phos_1"/>
    <property type="match status" value="1"/>
</dbReference>
<organism evidence="1 2">
    <name type="scientific">Flavobacterium bomense</name>
    <dbReference type="NCBI Taxonomy" id="2497483"/>
    <lineage>
        <taxon>Bacteria</taxon>
        <taxon>Pseudomonadati</taxon>
        <taxon>Bacteroidota</taxon>
        <taxon>Flavobacteriia</taxon>
        <taxon>Flavobacteriales</taxon>
        <taxon>Flavobacteriaceae</taxon>
        <taxon>Flavobacterium</taxon>
    </lineage>
</organism>
<dbReference type="SUPFAM" id="SSF53254">
    <property type="entry name" value="Phosphoglycerate mutase-like"/>
    <property type="match status" value="1"/>
</dbReference>
<dbReference type="EMBL" id="RYDJ01000002">
    <property type="protein sequence ID" value="RTZ06951.1"/>
    <property type="molecule type" value="Genomic_DNA"/>
</dbReference>
<sequence>MKNLIIVRHAKSSWEVSLHDKDRALTKRGIQDAHLVSSDISHFIPKTYLIWTSTAKRATDTALIFAQNLAYPIDCIIYKDDLYTFDEKKLEKAIKSCSNSFENIILFGHNGAVTNFVNKFGDVFVENIPTTGFVSLEFDTENWKKIKKGKIKKIIFPKDLR</sequence>
<dbReference type="InterPro" id="IPR013078">
    <property type="entry name" value="His_Pase_superF_clade-1"/>
</dbReference>
<dbReference type="Gene3D" id="3.40.50.1240">
    <property type="entry name" value="Phosphoglycerate mutase-like"/>
    <property type="match status" value="1"/>
</dbReference>
<dbReference type="InterPro" id="IPR029033">
    <property type="entry name" value="His_PPase_superfam"/>
</dbReference>
<evidence type="ECO:0000313" key="1">
    <source>
        <dbReference type="EMBL" id="RTZ06951.1"/>
    </source>
</evidence>
<dbReference type="SMART" id="SM00855">
    <property type="entry name" value="PGAM"/>
    <property type="match status" value="1"/>
</dbReference>
<accession>A0A432CPY2</accession>
<evidence type="ECO:0000313" key="2">
    <source>
        <dbReference type="Proteomes" id="UP000280825"/>
    </source>
</evidence>
<keyword evidence="2" id="KW-1185">Reference proteome</keyword>
<comment type="caution">
    <text evidence="1">The sequence shown here is derived from an EMBL/GenBank/DDBJ whole genome shotgun (WGS) entry which is preliminary data.</text>
</comment>
<reference evidence="1 2" key="1">
    <citation type="submission" date="2018-12" db="EMBL/GenBank/DDBJ databases">
        <title>Flavobacterium sp. nov., isolated from glacier ice.</title>
        <authorList>
            <person name="Liu Q."/>
            <person name="Xin Y.-H."/>
        </authorList>
    </citation>
    <scope>NUCLEOTIDE SEQUENCE [LARGE SCALE GENOMIC DNA]</scope>
    <source>
        <strain evidence="1 2">RB1N8</strain>
    </source>
</reference>
<dbReference type="RefSeq" id="WP_126459221.1">
    <property type="nucleotide sequence ID" value="NZ_RYDJ01000002.1"/>
</dbReference>
<dbReference type="CDD" id="cd07067">
    <property type="entry name" value="HP_PGM_like"/>
    <property type="match status" value="1"/>
</dbReference>
<dbReference type="Proteomes" id="UP000280825">
    <property type="component" value="Unassembled WGS sequence"/>
</dbReference>